<name>A0A2U3KPB2_9FIRM</name>
<dbReference type="AlphaFoldDB" id="A0A2U3KPB2"/>
<evidence type="ECO:0000259" key="2">
    <source>
        <dbReference type="PROSITE" id="PS51740"/>
    </source>
</evidence>
<accession>A0A2U3KPB2</accession>
<organism evidence="3 4">
    <name type="scientific">Candidatus Desulfosporosinus infrequens</name>
    <dbReference type="NCBI Taxonomy" id="2043169"/>
    <lineage>
        <taxon>Bacteria</taxon>
        <taxon>Bacillati</taxon>
        <taxon>Bacillota</taxon>
        <taxon>Clostridia</taxon>
        <taxon>Eubacteriales</taxon>
        <taxon>Desulfitobacteriaceae</taxon>
        <taxon>Desulfosporosinus</taxon>
    </lineage>
</organism>
<dbReference type="InterPro" id="IPR007159">
    <property type="entry name" value="SpoVT-AbrB_dom"/>
</dbReference>
<evidence type="ECO:0000313" key="3">
    <source>
        <dbReference type="EMBL" id="SPF41516.1"/>
    </source>
</evidence>
<dbReference type="Proteomes" id="UP000238916">
    <property type="component" value="Unassembled WGS sequence"/>
</dbReference>
<dbReference type="GO" id="GO:0003677">
    <property type="term" value="F:DNA binding"/>
    <property type="evidence" value="ECO:0007669"/>
    <property type="project" value="UniProtKB-UniRule"/>
</dbReference>
<dbReference type="InterPro" id="IPR052975">
    <property type="entry name" value="Repressor-like_regulatory"/>
</dbReference>
<dbReference type="EMBL" id="OMOF01000169">
    <property type="protein sequence ID" value="SPF41516.1"/>
    <property type="molecule type" value="Genomic_DNA"/>
</dbReference>
<dbReference type="Pfam" id="PF04014">
    <property type="entry name" value="MazE_antitoxin"/>
    <property type="match status" value="1"/>
</dbReference>
<dbReference type="SMART" id="SM00966">
    <property type="entry name" value="SpoVT_AbrB"/>
    <property type="match status" value="1"/>
</dbReference>
<dbReference type="PANTHER" id="PTHR34860:SF6">
    <property type="entry name" value="REPRESSOR-LIKE PROTEIN SSO7C3"/>
    <property type="match status" value="1"/>
</dbReference>
<evidence type="ECO:0000313" key="4">
    <source>
        <dbReference type="Proteomes" id="UP000238916"/>
    </source>
</evidence>
<dbReference type="SUPFAM" id="SSF89447">
    <property type="entry name" value="AbrB/MazE/MraZ-like"/>
    <property type="match status" value="1"/>
</dbReference>
<proteinExistence type="predicted"/>
<protein>
    <submittedName>
        <fullName evidence="3">Looped-hinge helix DNA binding domain, AbrB family</fullName>
    </submittedName>
</protein>
<dbReference type="PANTHER" id="PTHR34860">
    <property type="entry name" value="REPRESSOR-LIKE PROTEIN SSO7C3"/>
    <property type="match status" value="1"/>
</dbReference>
<gene>
    <name evidence="3" type="ORF">SBF1_2500003</name>
</gene>
<dbReference type="InterPro" id="IPR037914">
    <property type="entry name" value="SpoVT-AbrB_sf"/>
</dbReference>
<dbReference type="NCBIfam" id="TIGR01439">
    <property type="entry name" value="lp_hng_hel_AbrB"/>
    <property type="match status" value="1"/>
</dbReference>
<sequence>MDMEVSRVTSKGQITIPKAVRERLKLSEGDKVAFIEKDGNIVITKSSVIALKKFLDSMSAEAQAKGITEEEMLKELEQVREEMWNERKK</sequence>
<evidence type="ECO:0000256" key="1">
    <source>
        <dbReference type="PROSITE-ProRule" id="PRU01076"/>
    </source>
</evidence>
<feature type="domain" description="SpoVT-AbrB" evidence="2">
    <location>
        <begin position="3"/>
        <end position="48"/>
    </location>
</feature>
<dbReference type="Gene3D" id="2.10.260.10">
    <property type="match status" value="1"/>
</dbReference>
<dbReference type="PROSITE" id="PS51740">
    <property type="entry name" value="SPOVT_ABRB"/>
    <property type="match status" value="1"/>
</dbReference>
<keyword evidence="1" id="KW-0238">DNA-binding</keyword>
<reference evidence="4" key="1">
    <citation type="submission" date="2018-02" db="EMBL/GenBank/DDBJ databases">
        <authorList>
            <person name="Hausmann B."/>
        </authorList>
    </citation>
    <scope>NUCLEOTIDE SEQUENCE [LARGE SCALE GENOMIC DNA]</scope>
    <source>
        <strain evidence="4">Peat soil MAG SbF1</strain>
    </source>
</reference>